<keyword evidence="7 9" id="KW-0675">Receptor</keyword>
<evidence type="ECO:0000256" key="5">
    <source>
        <dbReference type="ARBA" id="ARBA00023040"/>
    </source>
</evidence>
<evidence type="ECO:0000256" key="3">
    <source>
        <dbReference type="ARBA" id="ARBA00022692"/>
    </source>
</evidence>
<feature type="transmembrane region" description="Helical" evidence="10">
    <location>
        <begin position="295"/>
        <end position="318"/>
    </location>
</feature>
<feature type="transmembrane region" description="Helical" evidence="10">
    <location>
        <begin position="69"/>
        <end position="91"/>
    </location>
</feature>
<feature type="transmembrane region" description="Helical" evidence="10">
    <location>
        <begin position="219"/>
        <end position="243"/>
    </location>
</feature>
<evidence type="ECO:0000256" key="9">
    <source>
        <dbReference type="RuleBase" id="RU000688"/>
    </source>
</evidence>
<evidence type="ECO:0000259" key="11">
    <source>
        <dbReference type="PROSITE" id="PS50262"/>
    </source>
</evidence>
<keyword evidence="6 10" id="KW-0472">Membrane</keyword>
<keyword evidence="3 9" id="KW-0812">Transmembrane</keyword>
<evidence type="ECO:0000256" key="6">
    <source>
        <dbReference type="ARBA" id="ARBA00023136"/>
    </source>
</evidence>
<dbReference type="PROSITE" id="PS00237">
    <property type="entry name" value="G_PROTEIN_RECEP_F1_1"/>
    <property type="match status" value="1"/>
</dbReference>
<sequence>MGALSWLDLELLDCSQRSLLAEGAEEVNRGTRGGFLSLDPTTPAWETEPTPMGGSNQTCSQVFDMSLTLLTGIMALGGLAGNAVVMWLLGFRLRRNSFSVYILNLAAADFLLLLLHILYSLQNLIISFHSSAFSFPRFFTTVLTFAYLAGLSLLSAISTERCLSVLCPIWYRCRRPRHLSAVMCALLWALSLLLSILEAKDCGFLSMSFNLIWCRLFDFITAGWLTFLFVLLAGSSLALLGRILSKSQRLQLTRLYVTVALTVLVFLICGLPFGVYWFIIIWIHNDLFMYSCHFLVATTLSCVNSCANPIIYFLVGSFRRRQRPKRRRRQTLRVVLQKALEDVWDVDESEGTLPQETLEVSGSSLVP</sequence>
<dbReference type="PRINTS" id="PR02108">
    <property type="entry name" value="MRGPCRFAMILY"/>
</dbReference>
<feature type="transmembrane region" description="Helical" evidence="10">
    <location>
        <begin position="255"/>
        <end position="283"/>
    </location>
</feature>
<dbReference type="SUPFAM" id="SSF81321">
    <property type="entry name" value="Family A G protein-coupled receptor-like"/>
    <property type="match status" value="1"/>
</dbReference>
<proteinExistence type="evidence at transcript level"/>
<dbReference type="InterPro" id="IPR026234">
    <property type="entry name" value="MRGPCRFAMILY"/>
</dbReference>
<evidence type="ECO:0000256" key="10">
    <source>
        <dbReference type="SAM" id="Phobius"/>
    </source>
</evidence>
<reference evidence="12" key="1">
    <citation type="submission" date="2018-10" db="EMBL/GenBank/DDBJ databases">
        <title>MrgX2 is a promiscuous receptor for basic peptides causing mast cell pseudo-allergic and anaphylactoid reactions.</title>
        <authorList>
            <person name="Grimes J."/>
            <person name="Desai S."/>
            <person name="Charter N."/>
            <person name="Lodge J."/>
            <person name="Moita Santos R."/>
            <person name="Isidro-Llobet A."/>
            <person name="Mason A.M."/>
            <person name="Wu Z."/>
            <person name="Wolfe L.A."/>
            <person name="Anantharaman L."/>
            <person name="Green A."/>
            <person name="Fornwald J."/>
            <person name="Dalmas Wilk D."/>
            <person name="Brown A.J."/>
        </authorList>
    </citation>
    <scope>NUCLEOTIDE SEQUENCE</scope>
</reference>
<dbReference type="GO" id="GO:0004930">
    <property type="term" value="F:G protein-coupled receptor activity"/>
    <property type="evidence" value="ECO:0007669"/>
    <property type="project" value="UniProtKB-KW"/>
</dbReference>
<dbReference type="InterPro" id="IPR017452">
    <property type="entry name" value="GPCR_Rhodpsn_7TM"/>
</dbReference>
<feature type="transmembrane region" description="Helical" evidence="10">
    <location>
        <begin position="98"/>
        <end position="118"/>
    </location>
</feature>
<dbReference type="PANTHER" id="PTHR11334:SF29">
    <property type="entry name" value="MAS-RELATED G-PROTEIN COUPLED RECEPTOR MEMBER X2"/>
    <property type="match status" value="1"/>
</dbReference>
<keyword evidence="8 9" id="KW-0807">Transducer</keyword>
<dbReference type="PRINTS" id="PR00237">
    <property type="entry name" value="GPCRRHODOPSN"/>
</dbReference>
<evidence type="ECO:0000256" key="1">
    <source>
        <dbReference type="ARBA" id="ARBA00004651"/>
    </source>
</evidence>
<comment type="similarity">
    <text evidence="9">Belongs to the G-protein coupled receptor 1 family.</text>
</comment>
<keyword evidence="4 10" id="KW-1133">Transmembrane helix</keyword>
<evidence type="ECO:0000256" key="7">
    <source>
        <dbReference type="ARBA" id="ARBA00023170"/>
    </source>
</evidence>
<feature type="transmembrane region" description="Helical" evidence="10">
    <location>
        <begin position="138"/>
        <end position="158"/>
    </location>
</feature>
<name>A0A4Y5P9C0_PIG</name>
<organism evidence="12">
    <name type="scientific">Sus scrofa</name>
    <name type="common">Pig</name>
    <dbReference type="NCBI Taxonomy" id="9823"/>
    <lineage>
        <taxon>Eukaryota</taxon>
        <taxon>Metazoa</taxon>
        <taxon>Chordata</taxon>
        <taxon>Craniata</taxon>
        <taxon>Vertebrata</taxon>
        <taxon>Euteleostomi</taxon>
        <taxon>Mammalia</taxon>
        <taxon>Eutheria</taxon>
        <taxon>Laurasiatheria</taxon>
        <taxon>Artiodactyla</taxon>
        <taxon>Suina</taxon>
        <taxon>Suidae</taxon>
        <taxon>Sus</taxon>
    </lineage>
</organism>
<dbReference type="FunFam" id="1.20.1070.10:FF:000140">
    <property type="entry name" value="Mas-related G-protein coupled receptor member X2"/>
    <property type="match status" value="1"/>
</dbReference>
<evidence type="ECO:0000256" key="4">
    <source>
        <dbReference type="ARBA" id="ARBA00022989"/>
    </source>
</evidence>
<dbReference type="PANTHER" id="PTHR11334">
    <property type="entry name" value="MAS-RELATED G-PROTEIN COUPLED RECEPTOR"/>
    <property type="match status" value="1"/>
</dbReference>
<dbReference type="InterPro" id="IPR000276">
    <property type="entry name" value="GPCR_Rhodpsn"/>
</dbReference>
<dbReference type="PROSITE" id="PS50262">
    <property type="entry name" value="G_PROTEIN_RECEP_F1_2"/>
    <property type="match status" value="1"/>
</dbReference>
<evidence type="ECO:0000256" key="8">
    <source>
        <dbReference type="ARBA" id="ARBA00023224"/>
    </source>
</evidence>
<gene>
    <name evidence="12" type="primary">MrgX2</name>
</gene>
<evidence type="ECO:0000313" key="12">
    <source>
        <dbReference type="EMBL" id="QCW63944.1"/>
    </source>
</evidence>
<keyword evidence="5 9" id="KW-0297">G-protein coupled receptor</keyword>
<dbReference type="Pfam" id="PF00001">
    <property type="entry name" value="7tm_1"/>
    <property type="match status" value="1"/>
</dbReference>
<evidence type="ECO:0000256" key="2">
    <source>
        <dbReference type="ARBA" id="ARBA00022475"/>
    </source>
</evidence>
<dbReference type="AlphaFoldDB" id="A0A4Y5P9C0"/>
<accession>A0A4Y5P9C0</accession>
<keyword evidence="2" id="KW-1003">Cell membrane</keyword>
<comment type="subcellular location">
    <subcellularLocation>
        <location evidence="1">Cell membrane</location>
        <topology evidence="1">Multi-pass membrane protein</topology>
    </subcellularLocation>
</comment>
<dbReference type="GO" id="GO:0005886">
    <property type="term" value="C:plasma membrane"/>
    <property type="evidence" value="ECO:0007669"/>
    <property type="project" value="UniProtKB-SubCell"/>
</dbReference>
<dbReference type="Gene3D" id="1.20.1070.10">
    <property type="entry name" value="Rhodopsin 7-helix transmembrane proteins"/>
    <property type="match status" value="1"/>
</dbReference>
<dbReference type="EMBL" id="MK107838">
    <property type="protein sequence ID" value="QCW63944.1"/>
    <property type="molecule type" value="mRNA"/>
</dbReference>
<feature type="transmembrane region" description="Helical" evidence="10">
    <location>
        <begin position="179"/>
        <end position="199"/>
    </location>
</feature>
<feature type="domain" description="G-protein coupled receptors family 1 profile" evidence="11">
    <location>
        <begin position="81"/>
        <end position="312"/>
    </location>
</feature>
<protein>
    <submittedName>
        <fullName evidence="12">Mas-related G-protein coupled receptor member X2</fullName>
    </submittedName>
</protein>